<dbReference type="GeneID" id="106587322"/>
<feature type="compositionally biased region" description="Low complexity" evidence="2">
    <location>
        <begin position="231"/>
        <end position="262"/>
    </location>
</feature>
<feature type="compositionally biased region" description="Low complexity" evidence="2">
    <location>
        <begin position="290"/>
        <end position="305"/>
    </location>
</feature>
<feature type="region of interest" description="Disordered" evidence="2">
    <location>
        <begin position="1"/>
        <end position="24"/>
    </location>
</feature>
<evidence type="ECO:0000256" key="2">
    <source>
        <dbReference type="SAM" id="MobiDB-lite"/>
    </source>
</evidence>
<feature type="compositionally biased region" description="Polar residues" evidence="2">
    <location>
        <begin position="1286"/>
        <end position="1295"/>
    </location>
</feature>
<protein>
    <submittedName>
        <fullName evidence="5">Cingulin-like protein 1 isoform X4</fullName>
    </submittedName>
</protein>
<reference evidence="5" key="1">
    <citation type="submission" date="2025-08" db="UniProtKB">
        <authorList>
            <consortium name="RefSeq"/>
        </authorList>
    </citation>
    <scope>IDENTIFICATION</scope>
</reference>
<organism evidence="4 5">
    <name type="scientific">Salmo salar</name>
    <name type="common">Atlantic salmon</name>
    <dbReference type="NCBI Taxonomy" id="8030"/>
    <lineage>
        <taxon>Eukaryota</taxon>
        <taxon>Metazoa</taxon>
        <taxon>Chordata</taxon>
        <taxon>Craniata</taxon>
        <taxon>Vertebrata</taxon>
        <taxon>Euteleostomi</taxon>
        <taxon>Actinopterygii</taxon>
        <taxon>Neopterygii</taxon>
        <taxon>Teleostei</taxon>
        <taxon>Protacanthopterygii</taxon>
        <taxon>Salmoniformes</taxon>
        <taxon>Salmonidae</taxon>
        <taxon>Salmoninae</taxon>
        <taxon>Salmo</taxon>
    </lineage>
</organism>
<dbReference type="InterPro" id="IPR002928">
    <property type="entry name" value="Myosin_tail"/>
</dbReference>
<feature type="compositionally biased region" description="Basic and acidic residues" evidence="2">
    <location>
        <begin position="306"/>
        <end position="321"/>
    </location>
</feature>
<evidence type="ECO:0000256" key="1">
    <source>
        <dbReference type="ARBA" id="ARBA00023054"/>
    </source>
</evidence>
<evidence type="ECO:0000313" key="5">
    <source>
        <dbReference type="RefSeq" id="XP_045563931.1"/>
    </source>
</evidence>
<feature type="domain" description="Myosin tail" evidence="3">
    <location>
        <begin position="1115"/>
        <end position="1247"/>
    </location>
</feature>
<feature type="compositionally biased region" description="Polar residues" evidence="2">
    <location>
        <begin position="478"/>
        <end position="493"/>
    </location>
</feature>
<evidence type="ECO:0000313" key="4">
    <source>
        <dbReference type="Proteomes" id="UP001652741"/>
    </source>
</evidence>
<feature type="compositionally biased region" description="Polar residues" evidence="2">
    <location>
        <begin position="1"/>
        <end position="11"/>
    </location>
</feature>
<feature type="region of interest" description="Disordered" evidence="2">
    <location>
        <begin position="474"/>
        <end position="493"/>
    </location>
</feature>
<feature type="compositionally biased region" description="Polar residues" evidence="2">
    <location>
        <begin position="207"/>
        <end position="230"/>
    </location>
</feature>
<gene>
    <name evidence="5" type="primary">LOC106587322</name>
</gene>
<dbReference type="Pfam" id="PF01576">
    <property type="entry name" value="Myosin_tail_1"/>
    <property type="match status" value="2"/>
</dbReference>
<sequence>MESYRVNQPARSSRPHNGAGSYGLSIRVQGIDGHPYVVLNNQDRGSNSCTDPNSNGYNDTQGSFIDNYHEYNFKGSREAVSDSPFVEYRSQKQMQFGGSHNGVTEQGKKPASTLLNFQRHPEILKPYDPENNTLNLDGNHSLPPQPMSLAETGSTYQGSSPRSTSPVVAHARSSSLDHRRSPALQKRTQPQPKPKPQPAPSKPQTKLVQSQSKPQAQLAQPHSKPQTQVAQPQSKPKSQHLSKPQPQSLPQSKPQSPLQSQSPPQPQLPQRVPIPQPYAVSIPPSEQTKASCRSASSISSANSSLEHSHHEPDVLPLRRVDSSGPVLQSSSRSRHSSTSSTDQLEALYADTINRHQNRRYIPFQPGTGRDIDTGSIPGVDELIGKFDGKDGGHQRRGRAGRRNRINPEDRKRSRSVDSALPFSLQGESEYMDEFSKNQGRSMEHVLRPSQLYLQKVSGRKDSWVTAVEGKPSAKATACGSSAPGSPQSMTSKAAGSIQGYKVALNRSSTLPLDSTNAEDGQSSPSTKILTSVATTSLSMPSSNLGKKPSAEMDVQVTPDLLKGQQELSQQTHEETAKQILFNYLKDGSTDNEDTTKRKVNLVFEKIQTLKSRAAGSDNKSPDMATQTKALQEQRVALEKDVVELKKQLEEQTKKQMVLTEAHEKARAGVKDLQTELERSQEECSRLRDKLAKTEAELRTTLEELFQVKMEREQYQTEIRDLQDQLSEMHDELDGAKTVVADREKDAMMEDLMQMKLDLQEVLLAKEEQEEVLRRRERELTALKGALKAEVATHDQEVDKLREQYEKEIRKLQTSVEKAKQSSAAVSKEKAEVEAAKGAVEGQAGRLSQEAEKLRKRAQELENEVAKLNRIIDDAKLQESKLGDRVGRLEREKRQLEESLEEIKEQEEEMSCANRALTTRLEDVQRNLTKLNHDHRELEERLKEERSQKEQFKNTKNEIEDERSLLDRTVDKLQREMSEIVEASQSSTQELQQQINVYKEKNRRELAELQRQLRERGVELDKSCLAAKSLQEELSHVEEDLRECKRERDDAVLKEKALEQKVYHLEVEAETKAHSKDDKIRQVKLMEDRINQLELDLDEEKQSGDLLIVRIDRGREQNKDLKSRIAHLEGSQKSNKEGLVSQLESRILELEERLEGEERDRANLQLVNRRLDRKVKEMMMQVDEEHHSLQDQKDQLNLRLKALKRQMDEAEEEIDRLEHGKKKLQRDLDEQQEANDQLQRQLKSLRSEMRRKTNSAPLDDDDDEDDISTDGETYFHSSSSYKRSSSQDNIISTFSL</sequence>
<dbReference type="Proteomes" id="UP001652741">
    <property type="component" value="Chromosome ssa26"/>
</dbReference>
<dbReference type="Gene3D" id="6.10.250.2420">
    <property type="match status" value="1"/>
</dbReference>
<feature type="compositionally biased region" description="Pro residues" evidence="2">
    <location>
        <begin position="263"/>
        <end position="276"/>
    </location>
</feature>
<feature type="compositionally biased region" description="Basic and acidic residues" evidence="2">
    <location>
        <begin position="405"/>
        <end position="415"/>
    </location>
</feature>
<dbReference type="SUPFAM" id="SSF57997">
    <property type="entry name" value="Tropomyosin"/>
    <property type="match status" value="1"/>
</dbReference>
<feature type="compositionally biased region" description="Polar residues" evidence="2">
    <location>
        <begin position="151"/>
        <end position="166"/>
    </location>
</feature>
<feature type="compositionally biased region" description="Acidic residues" evidence="2">
    <location>
        <begin position="1257"/>
        <end position="1268"/>
    </location>
</feature>
<dbReference type="PANTHER" id="PTHR46349:SF2">
    <property type="entry name" value="CINGULIN-LIKE PROTEIN 1"/>
    <property type="match status" value="1"/>
</dbReference>
<feature type="compositionally biased region" description="Basic and acidic residues" evidence="2">
    <location>
        <begin position="382"/>
        <end position="393"/>
    </location>
</feature>
<feature type="compositionally biased region" description="Pro residues" evidence="2">
    <location>
        <begin position="191"/>
        <end position="201"/>
    </location>
</feature>
<proteinExistence type="predicted"/>
<feature type="compositionally biased region" description="Low complexity" evidence="2">
    <location>
        <begin position="1276"/>
        <end position="1285"/>
    </location>
</feature>
<feature type="region of interest" description="Disordered" evidence="2">
    <location>
        <begin position="124"/>
        <end position="342"/>
    </location>
</feature>
<keyword evidence="4" id="KW-1185">Reference proteome</keyword>
<feature type="region of interest" description="Disordered" evidence="2">
    <location>
        <begin position="1210"/>
        <end position="1295"/>
    </location>
</feature>
<dbReference type="PANTHER" id="PTHR46349">
    <property type="entry name" value="CINGULIN-LIKE PROTEIN 1-RELATED"/>
    <property type="match status" value="1"/>
</dbReference>
<feature type="compositionally biased region" description="Basic residues" evidence="2">
    <location>
        <begin position="394"/>
        <end position="404"/>
    </location>
</feature>
<keyword evidence="1" id="KW-0175">Coiled coil</keyword>
<dbReference type="RefSeq" id="XP_045563931.1">
    <property type="nucleotide sequence ID" value="XM_045707975.1"/>
</dbReference>
<evidence type="ECO:0000259" key="3">
    <source>
        <dbReference type="Pfam" id="PF01576"/>
    </source>
</evidence>
<feature type="region of interest" description="Disordered" evidence="2">
    <location>
        <begin position="937"/>
        <end position="958"/>
    </location>
</feature>
<name>A0ABM3DYP0_SALSA</name>
<feature type="compositionally biased region" description="Polar residues" evidence="2">
    <location>
        <begin position="1233"/>
        <end position="1243"/>
    </location>
</feature>
<feature type="domain" description="Myosin tail" evidence="3">
    <location>
        <begin position="601"/>
        <end position="1037"/>
    </location>
</feature>
<accession>A0ABM3DYP0</accession>
<feature type="region of interest" description="Disordered" evidence="2">
    <location>
        <begin position="382"/>
        <end position="417"/>
    </location>
</feature>